<evidence type="ECO:0000313" key="6">
    <source>
        <dbReference type="Proteomes" id="UP000786183"/>
    </source>
</evidence>
<keyword evidence="6" id="KW-1185">Reference proteome</keyword>
<dbReference type="InterPro" id="IPR013520">
    <property type="entry name" value="Ribonucl_H"/>
</dbReference>
<dbReference type="Proteomes" id="UP000786183">
    <property type="component" value="Unassembled WGS sequence"/>
</dbReference>
<dbReference type="Pfam" id="PF00929">
    <property type="entry name" value="RNase_T"/>
    <property type="match status" value="1"/>
</dbReference>
<evidence type="ECO:0000256" key="1">
    <source>
        <dbReference type="ARBA" id="ARBA00022722"/>
    </source>
</evidence>
<keyword evidence="1" id="KW-0540">Nuclease</keyword>
<keyword evidence="3 5" id="KW-0269">Exonuclease</keyword>
<evidence type="ECO:0000256" key="3">
    <source>
        <dbReference type="ARBA" id="ARBA00022839"/>
    </source>
</evidence>
<sequence>MKYIFFDTETTGVLPEDRIIQVASLSFDATYYDSCLSANFLLDYKKHYELCKSDKMPSIESMEVNHITPEMLANKKYFIDTDFYKNLCELNSDENYLIAHNIDFDITMLKKEGFEPKYKLIDTYRCARHLFKDLAHHRLQYLRYALKLYLLEEQSAKQLQIDIKAHDAMGDVLILMLLFNEMLKVKNANELYLLSKEAIFIDELKFGKYKGLKLSDVALKDRSYLDWLLKNSNDVDLLYSIKKVLQ</sequence>
<dbReference type="InterPro" id="IPR036397">
    <property type="entry name" value="RNaseH_sf"/>
</dbReference>
<organism evidence="5 6">
    <name type="scientific">Campylobacter canadensis</name>
    <dbReference type="NCBI Taxonomy" id="449520"/>
    <lineage>
        <taxon>Bacteria</taxon>
        <taxon>Pseudomonadati</taxon>
        <taxon>Campylobacterota</taxon>
        <taxon>Epsilonproteobacteria</taxon>
        <taxon>Campylobacterales</taxon>
        <taxon>Campylobacteraceae</taxon>
        <taxon>Campylobacter</taxon>
    </lineage>
</organism>
<dbReference type="PANTHER" id="PTHR30231:SF4">
    <property type="entry name" value="PROTEIN NEN2"/>
    <property type="match status" value="1"/>
</dbReference>
<accession>A0ABS7WT15</accession>
<dbReference type="SUPFAM" id="SSF53098">
    <property type="entry name" value="Ribonuclease H-like"/>
    <property type="match status" value="1"/>
</dbReference>
<dbReference type="PANTHER" id="PTHR30231">
    <property type="entry name" value="DNA POLYMERASE III SUBUNIT EPSILON"/>
    <property type="match status" value="1"/>
</dbReference>
<dbReference type="Gene3D" id="3.30.420.10">
    <property type="entry name" value="Ribonuclease H-like superfamily/Ribonuclease H"/>
    <property type="match status" value="1"/>
</dbReference>
<evidence type="ECO:0000259" key="4">
    <source>
        <dbReference type="SMART" id="SM00479"/>
    </source>
</evidence>
<dbReference type="InterPro" id="IPR012337">
    <property type="entry name" value="RNaseH-like_sf"/>
</dbReference>
<protein>
    <submittedName>
        <fullName evidence="5">3'-5' exonuclease</fullName>
    </submittedName>
</protein>
<evidence type="ECO:0000256" key="2">
    <source>
        <dbReference type="ARBA" id="ARBA00022801"/>
    </source>
</evidence>
<comment type="caution">
    <text evidence="5">The sequence shown here is derived from an EMBL/GenBank/DDBJ whole genome shotgun (WGS) entry which is preliminary data.</text>
</comment>
<gene>
    <name evidence="5" type="ORF">AVCANL283_07380</name>
</gene>
<keyword evidence="2" id="KW-0378">Hydrolase</keyword>
<dbReference type="Pfam" id="PF20600">
    <property type="entry name" value="ExoX-like_C"/>
    <property type="match status" value="1"/>
</dbReference>
<evidence type="ECO:0000313" key="5">
    <source>
        <dbReference type="EMBL" id="MBZ7987914.1"/>
    </source>
</evidence>
<dbReference type="RefSeq" id="WP_172232834.1">
    <property type="nucleotide sequence ID" value="NZ_CP035946.1"/>
</dbReference>
<proteinExistence type="predicted"/>
<dbReference type="EMBL" id="JACGBB010000019">
    <property type="protein sequence ID" value="MBZ7987914.1"/>
    <property type="molecule type" value="Genomic_DNA"/>
</dbReference>
<reference evidence="5 6" key="1">
    <citation type="submission" date="2020-07" db="EMBL/GenBank/DDBJ databases">
        <title>Transfer of Campylobacter canadensis to the novel genus Avispirillum gen. nov., that also includes two novel species recovered from migratory waterfowl: Avispirillum anseris sp. nov. and Avispirillum brantae sp. nov.</title>
        <authorList>
            <person name="Miller W.G."/>
            <person name="Chapman M.H."/>
            <person name="Yee E."/>
            <person name="Inglis G.D."/>
        </authorList>
    </citation>
    <scope>NUCLEOTIDE SEQUENCE [LARGE SCALE GENOMIC DNA]</scope>
    <source>
        <strain evidence="5 6">L283</strain>
    </source>
</reference>
<feature type="domain" description="Exonuclease" evidence="4">
    <location>
        <begin position="2"/>
        <end position="188"/>
    </location>
</feature>
<dbReference type="InterPro" id="IPR046768">
    <property type="entry name" value="ExoX-like_C"/>
</dbReference>
<dbReference type="SMART" id="SM00479">
    <property type="entry name" value="EXOIII"/>
    <property type="match status" value="1"/>
</dbReference>
<name>A0ABS7WT15_9BACT</name>
<dbReference type="GO" id="GO:0004527">
    <property type="term" value="F:exonuclease activity"/>
    <property type="evidence" value="ECO:0007669"/>
    <property type="project" value="UniProtKB-KW"/>
</dbReference>
<dbReference type="CDD" id="cd06127">
    <property type="entry name" value="DEDDh"/>
    <property type="match status" value="1"/>
</dbReference>